<sequence>MKGKLGYSWRRRGGYRRLDEVVRSKEEGRGKWSWKIRMPRKMKLRRLKFIISLKKVIGRVHDAYVRMMIRVANSPVVIRGGGVIGGYGGGVEGQQLQFGMRPMKEYDEKMIIQMYNSLVIRRQLKPAALDDPPPPQPPQVALTTTLRPSHVSAGRPAGEIL</sequence>
<reference evidence="2 3" key="1">
    <citation type="submission" date="2024-04" db="EMBL/GenBank/DDBJ databases">
        <title>The reference genome of an endangered Asteraceae, Deinandra increscens subsp. villosa, native to the Central Coast of California.</title>
        <authorList>
            <person name="Guilliams M."/>
            <person name="Hasenstab-Lehman K."/>
            <person name="Meyer R."/>
            <person name="Mcevoy S."/>
        </authorList>
    </citation>
    <scope>NUCLEOTIDE SEQUENCE [LARGE SCALE GENOMIC DNA]</scope>
    <source>
        <tissue evidence="2">Leaf</tissue>
    </source>
</reference>
<feature type="region of interest" description="Disordered" evidence="1">
    <location>
        <begin position="127"/>
        <end position="161"/>
    </location>
</feature>
<evidence type="ECO:0000313" key="2">
    <source>
        <dbReference type="EMBL" id="KAK9057235.1"/>
    </source>
</evidence>
<evidence type="ECO:0000313" key="3">
    <source>
        <dbReference type="Proteomes" id="UP001408789"/>
    </source>
</evidence>
<organism evidence="2 3">
    <name type="scientific">Deinandra increscens subsp. villosa</name>
    <dbReference type="NCBI Taxonomy" id="3103831"/>
    <lineage>
        <taxon>Eukaryota</taxon>
        <taxon>Viridiplantae</taxon>
        <taxon>Streptophyta</taxon>
        <taxon>Embryophyta</taxon>
        <taxon>Tracheophyta</taxon>
        <taxon>Spermatophyta</taxon>
        <taxon>Magnoliopsida</taxon>
        <taxon>eudicotyledons</taxon>
        <taxon>Gunneridae</taxon>
        <taxon>Pentapetalae</taxon>
        <taxon>asterids</taxon>
        <taxon>campanulids</taxon>
        <taxon>Asterales</taxon>
        <taxon>Asteraceae</taxon>
        <taxon>Asteroideae</taxon>
        <taxon>Heliantheae alliance</taxon>
        <taxon>Madieae</taxon>
        <taxon>Madiinae</taxon>
        <taxon>Deinandra</taxon>
    </lineage>
</organism>
<accession>A0AAP0CID0</accession>
<evidence type="ECO:0000256" key="1">
    <source>
        <dbReference type="SAM" id="MobiDB-lite"/>
    </source>
</evidence>
<gene>
    <name evidence="2" type="ORF">SSX86_022070</name>
</gene>
<dbReference type="Proteomes" id="UP001408789">
    <property type="component" value="Unassembled WGS sequence"/>
</dbReference>
<proteinExistence type="predicted"/>
<dbReference type="EMBL" id="JBCNJP010000023">
    <property type="protein sequence ID" value="KAK9057235.1"/>
    <property type="molecule type" value="Genomic_DNA"/>
</dbReference>
<name>A0AAP0CID0_9ASTR</name>
<dbReference type="PANTHER" id="PTHR33702:SF19">
    <property type="entry name" value="BINDING PROTEIN"/>
    <property type="match status" value="1"/>
</dbReference>
<keyword evidence="3" id="KW-1185">Reference proteome</keyword>
<protein>
    <submittedName>
        <fullName evidence="2">Uncharacterized protein</fullName>
    </submittedName>
</protein>
<comment type="caution">
    <text evidence="2">The sequence shown here is derived from an EMBL/GenBank/DDBJ whole genome shotgun (WGS) entry which is preliminary data.</text>
</comment>
<dbReference type="AlphaFoldDB" id="A0AAP0CID0"/>
<dbReference type="PANTHER" id="PTHR33702">
    <property type="entry name" value="BNAA09G40010D PROTEIN"/>
    <property type="match status" value="1"/>
</dbReference>